<dbReference type="InterPro" id="IPR020471">
    <property type="entry name" value="AKR"/>
</dbReference>
<dbReference type="GO" id="GO:0016491">
    <property type="term" value="F:oxidoreductase activity"/>
    <property type="evidence" value="ECO:0007669"/>
    <property type="project" value="InterPro"/>
</dbReference>
<name>A0A2R5GDL8_9STRA</name>
<dbReference type="Proteomes" id="UP000241890">
    <property type="component" value="Unassembled WGS sequence"/>
</dbReference>
<organism evidence="2 3">
    <name type="scientific">Hondaea fermentalgiana</name>
    <dbReference type="NCBI Taxonomy" id="2315210"/>
    <lineage>
        <taxon>Eukaryota</taxon>
        <taxon>Sar</taxon>
        <taxon>Stramenopiles</taxon>
        <taxon>Bigyra</taxon>
        <taxon>Labyrinthulomycetes</taxon>
        <taxon>Thraustochytrida</taxon>
        <taxon>Thraustochytriidae</taxon>
        <taxon>Hondaea</taxon>
    </lineage>
</organism>
<dbReference type="AlphaFoldDB" id="A0A2R5GDL8"/>
<protein>
    <submittedName>
        <fullName evidence="2">Aldose reductase B</fullName>
    </submittedName>
</protein>
<dbReference type="PANTHER" id="PTHR42686">
    <property type="entry name" value="GH17980P-RELATED"/>
    <property type="match status" value="1"/>
</dbReference>
<gene>
    <name evidence="2" type="ORF">FCC1311_052682</name>
</gene>
<comment type="caution">
    <text evidence="2">The sequence shown here is derived from an EMBL/GenBank/DDBJ whole genome shotgun (WGS) entry which is preliminary data.</text>
</comment>
<reference evidence="2 3" key="1">
    <citation type="submission" date="2017-12" db="EMBL/GenBank/DDBJ databases">
        <title>Sequencing, de novo assembly and annotation of complete genome of a new Thraustochytrid species, strain FCC1311.</title>
        <authorList>
            <person name="Sedici K."/>
            <person name="Godart F."/>
            <person name="Aiese Cigliano R."/>
            <person name="Sanseverino W."/>
            <person name="Barakat M."/>
            <person name="Ortet P."/>
            <person name="Marechal E."/>
            <person name="Cagnac O."/>
            <person name="Amato A."/>
        </authorList>
    </citation>
    <scope>NUCLEOTIDE SEQUENCE [LARGE SCALE GENOMIC DNA]</scope>
</reference>
<dbReference type="CDD" id="cd19099">
    <property type="entry name" value="AKR_unchar"/>
    <property type="match status" value="1"/>
</dbReference>
<dbReference type="SUPFAM" id="SSF51430">
    <property type="entry name" value="NAD(P)-linked oxidoreductase"/>
    <property type="match status" value="1"/>
</dbReference>
<dbReference type="GO" id="GO:0005829">
    <property type="term" value="C:cytosol"/>
    <property type="evidence" value="ECO:0007669"/>
    <property type="project" value="TreeGrafter"/>
</dbReference>
<sequence>MAQLGVGTYRMMAHNAQHAACLKRALFGAGGRAGFAVVDTSPNYGDGLAETLVGEVLRTARKEGWEGRSEVEIISKFGFIQGSDLEAHAKNPWKGAVKYTDDCWHSLDRSLMEHQLEGSLQRLGVECIDTYLVHNPEHFLMGQIPPETSPDTGGPLIEALREQLAQALSETFEALEGEVQRGRIGSYGVSSNSFALPREHPHFVPFEGLLDLATEAARRVHGSASEHNFKTIEFPANIIERTALTPTEAGGNGCAQWAHSRGIRTVVNRALTAFDDVGSWRLAEAPFPEGYADSRDALIEHLSPPPLDAEEERSLSAEERKEWDETLEACHWLRQLVTDLDAQIGAFSSVMHYQDDLMRKVVPMINAKLDGMDEDTSARLFGFFAEYEQAVRSVTGQQTRTHIFESISQDKALAEARPTCDPSVFIPPELPVGLVPEAQAPLQEYALAWLARQPCVSTILVGAVRESYVDEAARVVSEVQKNHSGA</sequence>
<dbReference type="OrthoDB" id="48988at2759"/>
<evidence type="ECO:0000313" key="2">
    <source>
        <dbReference type="EMBL" id="GBG29046.1"/>
    </source>
</evidence>
<dbReference type="InterPro" id="IPR036812">
    <property type="entry name" value="NAD(P)_OxRdtase_dom_sf"/>
</dbReference>
<dbReference type="InParanoid" id="A0A2R5GDL8"/>
<dbReference type="Gene3D" id="3.20.20.100">
    <property type="entry name" value="NADP-dependent oxidoreductase domain"/>
    <property type="match status" value="1"/>
</dbReference>
<dbReference type="EMBL" id="BEYU01000052">
    <property type="protein sequence ID" value="GBG29046.1"/>
    <property type="molecule type" value="Genomic_DNA"/>
</dbReference>
<proteinExistence type="predicted"/>
<dbReference type="Pfam" id="PF00248">
    <property type="entry name" value="Aldo_ket_red"/>
    <property type="match status" value="1"/>
</dbReference>
<evidence type="ECO:0000259" key="1">
    <source>
        <dbReference type="Pfam" id="PF00248"/>
    </source>
</evidence>
<keyword evidence="3" id="KW-1185">Reference proteome</keyword>
<feature type="domain" description="NADP-dependent oxidoreductase" evidence="1">
    <location>
        <begin position="4"/>
        <end position="193"/>
    </location>
</feature>
<dbReference type="InterPro" id="IPR023210">
    <property type="entry name" value="NADP_OxRdtase_dom"/>
</dbReference>
<evidence type="ECO:0000313" key="3">
    <source>
        <dbReference type="Proteomes" id="UP000241890"/>
    </source>
</evidence>
<accession>A0A2R5GDL8</accession>
<dbReference type="PANTHER" id="PTHR42686:SF1">
    <property type="entry name" value="GH17980P-RELATED"/>
    <property type="match status" value="1"/>
</dbReference>